<keyword evidence="2" id="KW-1185">Reference proteome</keyword>
<protein>
    <submittedName>
        <fullName evidence="1">Uncharacterized protein</fullName>
    </submittedName>
</protein>
<gene>
    <name evidence="1" type="ORF">ACFFLI_01155</name>
</gene>
<name>A0ABV5WQQ2_9LACO</name>
<sequence length="117" mass="13071">MKKIRLTAPASRKSWRFWRSSSAPVTITVAHAATQLYQVNRLVPLRAQPTLINRGQRLHQISFTADHAALVRAQSQPLAATTTCVATMRLTLINGHQTVQYTQLTTPRGQLVGWQRG</sequence>
<dbReference type="EMBL" id="JBHLZY010000003">
    <property type="protein sequence ID" value="MFB9768482.1"/>
    <property type="molecule type" value="Genomic_DNA"/>
</dbReference>
<comment type="caution">
    <text evidence="1">The sequence shown here is derived from an EMBL/GenBank/DDBJ whole genome shotgun (WGS) entry which is preliminary data.</text>
</comment>
<evidence type="ECO:0000313" key="2">
    <source>
        <dbReference type="Proteomes" id="UP001589691"/>
    </source>
</evidence>
<proteinExistence type="predicted"/>
<dbReference type="Proteomes" id="UP001589691">
    <property type="component" value="Unassembled WGS sequence"/>
</dbReference>
<evidence type="ECO:0000313" key="1">
    <source>
        <dbReference type="EMBL" id="MFB9768482.1"/>
    </source>
</evidence>
<dbReference type="RefSeq" id="WP_137643629.1">
    <property type="nucleotide sequence ID" value="NZ_BJEA01000022.1"/>
</dbReference>
<reference evidence="1 2" key="1">
    <citation type="submission" date="2024-09" db="EMBL/GenBank/DDBJ databases">
        <authorList>
            <person name="Sun Q."/>
            <person name="Mori K."/>
        </authorList>
    </citation>
    <scope>NUCLEOTIDE SEQUENCE [LARGE SCALE GENOMIC DNA]</scope>
    <source>
        <strain evidence="1 2">TBRC 4576</strain>
    </source>
</reference>
<organism evidence="1 2">
    <name type="scientific">Lactiplantibacillus modestisalitolerans</name>
    <dbReference type="NCBI Taxonomy" id="1457219"/>
    <lineage>
        <taxon>Bacteria</taxon>
        <taxon>Bacillati</taxon>
        <taxon>Bacillota</taxon>
        <taxon>Bacilli</taxon>
        <taxon>Lactobacillales</taxon>
        <taxon>Lactobacillaceae</taxon>
        <taxon>Lactiplantibacillus</taxon>
    </lineage>
</organism>
<accession>A0ABV5WQQ2</accession>